<keyword evidence="1" id="KW-0472">Membrane</keyword>
<evidence type="ECO:0000256" key="1">
    <source>
        <dbReference type="SAM" id="Phobius"/>
    </source>
</evidence>
<sequence>MEPHERRLPRLVVVPVVVMGALVGLALAVLGWSGWLLGTAVLVLGLVGRSTGARWAGWAIPIGVGLVLGTLVYLLVLALGPAPSSSR</sequence>
<dbReference type="RefSeq" id="WP_098484675.1">
    <property type="nucleotide sequence ID" value="NZ_PDJI01000004.1"/>
</dbReference>
<reference evidence="2 3" key="1">
    <citation type="submission" date="2017-10" db="EMBL/GenBank/DDBJ databases">
        <title>Sequencing the genomes of 1000 actinobacteria strains.</title>
        <authorList>
            <person name="Klenk H.-P."/>
        </authorList>
    </citation>
    <scope>NUCLEOTIDE SEQUENCE [LARGE SCALE GENOMIC DNA]</scope>
    <source>
        <strain evidence="2 3">DSM 21838</strain>
    </source>
</reference>
<keyword evidence="3" id="KW-1185">Reference proteome</keyword>
<comment type="caution">
    <text evidence="2">The sequence shown here is derived from an EMBL/GenBank/DDBJ whole genome shotgun (WGS) entry which is preliminary data.</text>
</comment>
<name>A0A2A9EPY1_9MICO</name>
<organism evidence="2 3">
    <name type="scientific">Georgenia soli</name>
    <dbReference type="NCBI Taxonomy" id="638953"/>
    <lineage>
        <taxon>Bacteria</taxon>
        <taxon>Bacillati</taxon>
        <taxon>Actinomycetota</taxon>
        <taxon>Actinomycetes</taxon>
        <taxon>Micrococcales</taxon>
        <taxon>Bogoriellaceae</taxon>
        <taxon>Georgenia</taxon>
    </lineage>
</organism>
<dbReference type="AlphaFoldDB" id="A0A2A9EPY1"/>
<feature type="transmembrane region" description="Helical" evidence="1">
    <location>
        <begin position="12"/>
        <end position="35"/>
    </location>
</feature>
<evidence type="ECO:0000313" key="3">
    <source>
        <dbReference type="Proteomes" id="UP000222106"/>
    </source>
</evidence>
<accession>A0A2A9EPY1</accession>
<protein>
    <submittedName>
        <fullName evidence="2">Uncharacterized protein</fullName>
    </submittedName>
</protein>
<keyword evidence="1" id="KW-0812">Transmembrane</keyword>
<dbReference type="EMBL" id="PDJI01000004">
    <property type="protein sequence ID" value="PFG40833.1"/>
    <property type="molecule type" value="Genomic_DNA"/>
</dbReference>
<keyword evidence="1" id="KW-1133">Transmembrane helix</keyword>
<proteinExistence type="predicted"/>
<dbReference type="Proteomes" id="UP000222106">
    <property type="component" value="Unassembled WGS sequence"/>
</dbReference>
<gene>
    <name evidence="2" type="ORF">ATJ97_3373</name>
</gene>
<feature type="transmembrane region" description="Helical" evidence="1">
    <location>
        <begin position="55"/>
        <end position="79"/>
    </location>
</feature>
<evidence type="ECO:0000313" key="2">
    <source>
        <dbReference type="EMBL" id="PFG40833.1"/>
    </source>
</evidence>